<reference evidence="2" key="2">
    <citation type="journal article" date="2015" name="Data Brief">
        <title>Shoot transcriptome of the giant reed, Arundo donax.</title>
        <authorList>
            <person name="Barrero R.A."/>
            <person name="Guerrero F.D."/>
            <person name="Moolhuijzen P."/>
            <person name="Goolsby J.A."/>
            <person name="Tidwell J."/>
            <person name="Bellgard S.E."/>
            <person name="Bellgard M.I."/>
        </authorList>
    </citation>
    <scope>NUCLEOTIDE SEQUENCE</scope>
    <source>
        <tissue evidence="2">Shoot tissue taken approximately 20 cm above the soil surface</tissue>
    </source>
</reference>
<feature type="region of interest" description="Disordered" evidence="1">
    <location>
        <begin position="105"/>
        <end position="126"/>
    </location>
</feature>
<accession>A0A0A9D610</accession>
<sequence>MYSDKTDIFDFGVILLEVVSGKTITSMYEVEILKDLWAIADEDRVRRRSFADPVVRKGCSDESLRTVMEICLRCLAKETAQRPSVEDVLWNLQFAAQAQDYWEGDARSSDGSPASSSSRVTRSSRLSLSRRSDQVLTFPNCTISRTI</sequence>
<dbReference type="PANTHER" id="PTHR45927:SF15">
    <property type="entry name" value="SERINE_THREONINE RECEPTOR-LIKE KINASE NFP"/>
    <property type="match status" value="1"/>
</dbReference>
<dbReference type="SUPFAM" id="SSF56112">
    <property type="entry name" value="Protein kinase-like (PK-like)"/>
    <property type="match status" value="1"/>
</dbReference>
<dbReference type="EMBL" id="GBRH01215797">
    <property type="protein sequence ID" value="JAD82098.1"/>
    <property type="molecule type" value="Transcribed_RNA"/>
</dbReference>
<feature type="compositionally biased region" description="Low complexity" evidence="1">
    <location>
        <begin position="109"/>
        <end position="126"/>
    </location>
</feature>
<proteinExistence type="predicted"/>
<name>A0A0A9D610_ARUDO</name>
<protein>
    <recommendedName>
        <fullName evidence="3">Protein kinase domain-containing protein</fullName>
    </recommendedName>
</protein>
<dbReference type="InterPro" id="IPR052611">
    <property type="entry name" value="Plant_RLK_LysM"/>
</dbReference>
<organism evidence="2">
    <name type="scientific">Arundo donax</name>
    <name type="common">Giant reed</name>
    <name type="synonym">Donax arundinaceus</name>
    <dbReference type="NCBI Taxonomy" id="35708"/>
    <lineage>
        <taxon>Eukaryota</taxon>
        <taxon>Viridiplantae</taxon>
        <taxon>Streptophyta</taxon>
        <taxon>Embryophyta</taxon>
        <taxon>Tracheophyta</taxon>
        <taxon>Spermatophyta</taxon>
        <taxon>Magnoliopsida</taxon>
        <taxon>Liliopsida</taxon>
        <taxon>Poales</taxon>
        <taxon>Poaceae</taxon>
        <taxon>PACMAD clade</taxon>
        <taxon>Arundinoideae</taxon>
        <taxon>Arundineae</taxon>
        <taxon>Arundo</taxon>
    </lineage>
</organism>
<dbReference type="InterPro" id="IPR011009">
    <property type="entry name" value="Kinase-like_dom_sf"/>
</dbReference>
<dbReference type="PANTHER" id="PTHR45927">
    <property type="entry name" value="LYSM-DOMAIN RECEPTOR-LIKE KINASE-RELATED"/>
    <property type="match status" value="1"/>
</dbReference>
<reference evidence="2" key="1">
    <citation type="submission" date="2014-09" db="EMBL/GenBank/DDBJ databases">
        <authorList>
            <person name="Magalhaes I.L.F."/>
            <person name="Oliveira U."/>
            <person name="Santos F.R."/>
            <person name="Vidigal T.H.D.A."/>
            <person name="Brescovit A.D."/>
            <person name="Santos A.J."/>
        </authorList>
    </citation>
    <scope>NUCLEOTIDE SEQUENCE</scope>
    <source>
        <tissue evidence="2">Shoot tissue taken approximately 20 cm above the soil surface</tissue>
    </source>
</reference>
<dbReference type="AlphaFoldDB" id="A0A0A9D610"/>
<evidence type="ECO:0008006" key="3">
    <source>
        <dbReference type="Google" id="ProtNLM"/>
    </source>
</evidence>
<dbReference type="Gene3D" id="1.10.510.10">
    <property type="entry name" value="Transferase(Phosphotransferase) domain 1"/>
    <property type="match status" value="1"/>
</dbReference>
<evidence type="ECO:0000256" key="1">
    <source>
        <dbReference type="SAM" id="MobiDB-lite"/>
    </source>
</evidence>
<evidence type="ECO:0000313" key="2">
    <source>
        <dbReference type="EMBL" id="JAD82098.1"/>
    </source>
</evidence>